<keyword evidence="3" id="KW-1185">Reference proteome</keyword>
<dbReference type="SUPFAM" id="SSF53448">
    <property type="entry name" value="Nucleotide-diphospho-sugar transferases"/>
    <property type="match status" value="1"/>
</dbReference>
<dbReference type="PANTHER" id="PTHR43685">
    <property type="entry name" value="GLYCOSYLTRANSFERASE"/>
    <property type="match status" value="1"/>
</dbReference>
<dbReference type="Gene3D" id="3.90.550.10">
    <property type="entry name" value="Spore Coat Polysaccharide Biosynthesis Protein SpsA, Chain A"/>
    <property type="match status" value="1"/>
</dbReference>
<proteinExistence type="predicted"/>
<dbReference type="CDD" id="cd00761">
    <property type="entry name" value="Glyco_tranf_GTA_type"/>
    <property type="match status" value="1"/>
</dbReference>
<keyword evidence="2" id="KW-0808">Transferase</keyword>
<dbReference type="PANTHER" id="PTHR43685:SF2">
    <property type="entry name" value="GLYCOSYLTRANSFERASE 2-LIKE DOMAIN-CONTAINING PROTEIN"/>
    <property type="match status" value="1"/>
</dbReference>
<dbReference type="InterPro" id="IPR029044">
    <property type="entry name" value="Nucleotide-diphossugar_trans"/>
</dbReference>
<dbReference type="Proteomes" id="UP001156669">
    <property type="component" value="Unassembled WGS sequence"/>
</dbReference>
<evidence type="ECO:0000259" key="1">
    <source>
        <dbReference type="Pfam" id="PF10111"/>
    </source>
</evidence>
<evidence type="ECO:0000313" key="3">
    <source>
        <dbReference type="Proteomes" id="UP001156669"/>
    </source>
</evidence>
<dbReference type="EMBL" id="BSOE01000046">
    <property type="protein sequence ID" value="GLR04706.1"/>
    <property type="molecule type" value="Genomic_DNA"/>
</dbReference>
<dbReference type="RefSeq" id="WP_045399331.1">
    <property type="nucleotide sequence ID" value="NZ_BBLD01000021.1"/>
</dbReference>
<evidence type="ECO:0000313" key="2">
    <source>
        <dbReference type="EMBL" id="GLR04706.1"/>
    </source>
</evidence>
<gene>
    <name evidence="2" type="ORF">GCM10007906_22940</name>
</gene>
<name>A0ABQ5Y5I0_9VIBR</name>
<organism evidence="2 3">
    <name type="scientific">Vibrio hyugaensis</name>
    <dbReference type="NCBI Taxonomy" id="1534743"/>
    <lineage>
        <taxon>Bacteria</taxon>
        <taxon>Pseudomonadati</taxon>
        <taxon>Pseudomonadota</taxon>
        <taxon>Gammaproteobacteria</taxon>
        <taxon>Vibrionales</taxon>
        <taxon>Vibrionaceae</taxon>
        <taxon>Vibrio</taxon>
    </lineage>
</organism>
<feature type="domain" description="Glycosyltransferase 2-like prokaryotic type" evidence="1">
    <location>
        <begin position="31"/>
        <end position="208"/>
    </location>
</feature>
<sequence length="294" mass="33246">MYSVVVTTKDRPTYLLRCLESIAYSSILPYDVVVINDGGEKLDASIYSSLNINLTIVNHDDSKGANYCRNLGVSLSKEEIIFFLDDDDAVISDSFESRLMKFQESPNVGLVYTGIQIVKSNELGIVTRTVMPKTVECYEHDLLAVGNIVGSTSRVGVKKSFFYQVEGFDESLACMQDYDLWIRMASVCEFRHDNKCGVLYTIHENGQQVSSQYNKYLVAGNYLLAKHDKRFNKHKASRKFLSRLYYKVASSAAPSSLLTKLQFAAKSFFVNPNMKSLVLIFVPFFILRKTMSII</sequence>
<accession>A0ABQ5Y5I0</accession>
<dbReference type="InterPro" id="IPR050834">
    <property type="entry name" value="Glycosyltransf_2"/>
</dbReference>
<comment type="caution">
    <text evidence="2">The sequence shown here is derived from an EMBL/GenBank/DDBJ whole genome shotgun (WGS) entry which is preliminary data.</text>
</comment>
<reference evidence="3" key="1">
    <citation type="journal article" date="2019" name="Int. J. Syst. Evol. Microbiol.">
        <title>The Global Catalogue of Microorganisms (GCM) 10K type strain sequencing project: providing services to taxonomists for standard genome sequencing and annotation.</title>
        <authorList>
            <consortium name="The Broad Institute Genomics Platform"/>
            <consortium name="The Broad Institute Genome Sequencing Center for Infectious Disease"/>
            <person name="Wu L."/>
            <person name="Ma J."/>
        </authorList>
    </citation>
    <scope>NUCLEOTIDE SEQUENCE [LARGE SCALE GENOMIC DNA]</scope>
    <source>
        <strain evidence="3">NBRC 110633</strain>
    </source>
</reference>
<dbReference type="GO" id="GO:0016740">
    <property type="term" value="F:transferase activity"/>
    <property type="evidence" value="ECO:0007669"/>
    <property type="project" value="UniProtKB-KW"/>
</dbReference>
<dbReference type="Pfam" id="PF10111">
    <property type="entry name" value="Glyco_tranf_2_2"/>
    <property type="match status" value="1"/>
</dbReference>
<dbReference type="InterPro" id="IPR019290">
    <property type="entry name" value="GlycosylTrfase-like_prok"/>
</dbReference>
<protein>
    <submittedName>
        <fullName evidence="2">Glycosyl transferase</fullName>
    </submittedName>
</protein>